<comment type="caution">
    <text evidence="1">The sequence shown here is derived from an EMBL/GenBank/DDBJ whole genome shotgun (WGS) entry which is preliminary data.</text>
</comment>
<accession>A0ACC3AI29</accession>
<dbReference type="Proteomes" id="UP001172386">
    <property type="component" value="Unassembled WGS sequence"/>
</dbReference>
<reference evidence="1" key="1">
    <citation type="submission" date="2022-10" db="EMBL/GenBank/DDBJ databases">
        <title>Culturing micro-colonial fungi from biological soil crusts in the Mojave desert and describing Neophaeococcomyces mojavensis, and introducing the new genera and species Taxawa tesnikishii.</title>
        <authorList>
            <person name="Kurbessoian T."/>
            <person name="Stajich J.E."/>
        </authorList>
    </citation>
    <scope>NUCLEOTIDE SEQUENCE</scope>
    <source>
        <strain evidence="1">JES_112</strain>
    </source>
</reference>
<evidence type="ECO:0000313" key="1">
    <source>
        <dbReference type="EMBL" id="KAJ9663031.1"/>
    </source>
</evidence>
<name>A0ACC3AI29_9EURO</name>
<sequence length="744" mass="82202">MSLVLDVKRVFSGGTKQIELSKSARSYDRSEAKHSKARHILGLDTARIEPARNGSTSSTSTRKLRSVTFSDATTARVSTADTLNKVKEQPSLPSLSHKGSSALLQEDNQSASPETLLESDLKSRASNNSLRSFYDKNQIPLSVSQQTSDSSSRDFALRRGAPSILTKSSQEVEHSKQLRLVSKLEKGSKRETGQATFVKVEPPMDLAQLSVVSLAANVNPERPGSIASQASLSRISITKGNRSANDKVVVPLKHTLETEHPYPMVKPATDPGRAKINVRRPKAGTKNWFDDVETESDEEDKTDTETRFVGDFASQVEAAFDSGRIDMLLPRSSSRMRKGFQAQRPEHKAEQAQPTSKESRPEALQSRIEKHPKGRKRKISRFEKVNLQEESVLFLSSSDEEGEDGEEEPTPATSYAELARREIRASLMDGHWDDSKIELGQALVVDNKNSEKLLPQLRKAASVTPPIPERNSSRMLTHLQNQSSDSLAGHDDLLTSFPRTPTDSLSRHTSFRESVLSESDSLMSTKLMTVTRQEENLIAAMRLKKISMKRTQAAAHRQDALKILELEGSQGGARRSRAVQRAPPLNPKSPLRLSHAPNTIEDQVRRHDSVTTFQTTDSALGQSTRSSIATYMTGTSEDLQLPYSSVDGLPLGACTAPRTSASRMVRPRNDRDTFLSEITSSSIAPQSSPTASEFSANVRGSHVVMLDPVARQVLREDIPSQLFMERPYLGWQGWEARANMQTAQ</sequence>
<keyword evidence="2" id="KW-1185">Reference proteome</keyword>
<evidence type="ECO:0000313" key="2">
    <source>
        <dbReference type="Proteomes" id="UP001172386"/>
    </source>
</evidence>
<dbReference type="EMBL" id="JAPDRQ010000011">
    <property type="protein sequence ID" value="KAJ9663031.1"/>
    <property type="molecule type" value="Genomic_DNA"/>
</dbReference>
<organism evidence="1 2">
    <name type="scientific">Neophaeococcomyces mojaviensis</name>
    <dbReference type="NCBI Taxonomy" id="3383035"/>
    <lineage>
        <taxon>Eukaryota</taxon>
        <taxon>Fungi</taxon>
        <taxon>Dikarya</taxon>
        <taxon>Ascomycota</taxon>
        <taxon>Pezizomycotina</taxon>
        <taxon>Eurotiomycetes</taxon>
        <taxon>Chaetothyriomycetidae</taxon>
        <taxon>Chaetothyriales</taxon>
        <taxon>Chaetothyriales incertae sedis</taxon>
        <taxon>Neophaeococcomyces</taxon>
    </lineage>
</organism>
<protein>
    <submittedName>
        <fullName evidence="1">Uncharacterized protein</fullName>
    </submittedName>
</protein>
<gene>
    <name evidence="1" type="ORF">H2198_001023</name>
</gene>
<proteinExistence type="predicted"/>